<dbReference type="OrthoDB" id="5820420at2759"/>
<reference evidence="2" key="1">
    <citation type="submission" date="2022-11" db="EMBL/GenBank/DDBJ databases">
        <authorList>
            <person name="Kikuchi T."/>
        </authorList>
    </citation>
    <scope>NUCLEOTIDE SEQUENCE</scope>
    <source>
        <strain evidence="2">PS1010</strain>
    </source>
</reference>
<protein>
    <submittedName>
        <fullName evidence="2">Uncharacterized protein</fullName>
    </submittedName>
</protein>
<feature type="chain" id="PRO_5040318726" evidence="1">
    <location>
        <begin position="19"/>
        <end position="93"/>
    </location>
</feature>
<name>A0A9P1IWT5_9PELO</name>
<keyword evidence="3" id="KW-1185">Reference proteome</keyword>
<dbReference type="AlphaFoldDB" id="A0A9P1IWT5"/>
<comment type="caution">
    <text evidence="2">The sequence shown here is derived from an EMBL/GenBank/DDBJ whole genome shotgun (WGS) entry which is preliminary data.</text>
</comment>
<gene>
    <name evidence="2" type="ORF">CAMP_LOCUS13475</name>
</gene>
<organism evidence="2 3">
    <name type="scientific">Caenorhabditis angaria</name>
    <dbReference type="NCBI Taxonomy" id="860376"/>
    <lineage>
        <taxon>Eukaryota</taxon>
        <taxon>Metazoa</taxon>
        <taxon>Ecdysozoa</taxon>
        <taxon>Nematoda</taxon>
        <taxon>Chromadorea</taxon>
        <taxon>Rhabditida</taxon>
        <taxon>Rhabditina</taxon>
        <taxon>Rhabditomorpha</taxon>
        <taxon>Rhabditoidea</taxon>
        <taxon>Rhabditidae</taxon>
        <taxon>Peloderinae</taxon>
        <taxon>Caenorhabditis</taxon>
    </lineage>
</organism>
<dbReference type="Proteomes" id="UP001152747">
    <property type="component" value="Unassembled WGS sequence"/>
</dbReference>
<evidence type="ECO:0000256" key="1">
    <source>
        <dbReference type="SAM" id="SignalP"/>
    </source>
</evidence>
<dbReference type="EMBL" id="CANHGI010000005">
    <property type="protein sequence ID" value="CAI5450838.1"/>
    <property type="molecule type" value="Genomic_DNA"/>
</dbReference>
<proteinExistence type="predicted"/>
<keyword evidence="1" id="KW-0732">Signal</keyword>
<evidence type="ECO:0000313" key="2">
    <source>
        <dbReference type="EMBL" id="CAI5450838.1"/>
    </source>
</evidence>
<sequence length="93" mass="10522">MLHSLMLFLVVLFVSVLSQPMDKKSDMSGFASALNNAGRLRYGKRSSWDIEQPDAAEFESYDSYYPELLKRGLNTDSLVASLKGAERLRFGRK</sequence>
<accession>A0A9P1IWT5</accession>
<evidence type="ECO:0000313" key="3">
    <source>
        <dbReference type="Proteomes" id="UP001152747"/>
    </source>
</evidence>
<feature type="signal peptide" evidence="1">
    <location>
        <begin position="1"/>
        <end position="18"/>
    </location>
</feature>